<dbReference type="HOGENOM" id="CLU_805401_0_0_9"/>
<evidence type="ECO:0000313" key="4">
    <source>
        <dbReference type="EMBL" id="EGY79389.1"/>
    </source>
</evidence>
<dbReference type="SUPFAM" id="SSF158911">
    <property type="entry name" value="NEAT domain-like"/>
    <property type="match status" value="1"/>
</dbReference>
<dbReference type="Gene3D" id="2.60.40.1850">
    <property type="match status" value="1"/>
</dbReference>
<proteinExistence type="predicted"/>
<dbReference type="AlphaFoldDB" id="G4D514"/>
<reference evidence="4 5" key="1">
    <citation type="submission" date="2011-06" db="EMBL/GenBank/DDBJ databases">
        <authorList>
            <person name="Muzny D."/>
            <person name="Qin X."/>
            <person name="Deng J."/>
            <person name="Jiang H."/>
            <person name="Liu Y."/>
            <person name="Qu J."/>
            <person name="Song X.-Z."/>
            <person name="Zhang L."/>
            <person name="Thornton R."/>
            <person name="Coyle M."/>
            <person name="Francisco L."/>
            <person name="Jackson L."/>
            <person name="Javaid M."/>
            <person name="Korchina V."/>
            <person name="Kovar C."/>
            <person name="Mata R."/>
            <person name="Mathew T."/>
            <person name="Ngo R."/>
            <person name="Nguyen L."/>
            <person name="Nguyen N."/>
            <person name="Okwuonu G."/>
            <person name="Ongeri F."/>
            <person name="Pham C."/>
            <person name="Simmons D."/>
            <person name="Wilczek-Boney K."/>
            <person name="Hale W."/>
            <person name="Jakkamsetti A."/>
            <person name="Pham P."/>
            <person name="Ruth R."/>
            <person name="San Lucas F."/>
            <person name="Warren J."/>
            <person name="Zhang J."/>
            <person name="Zhao Z."/>
            <person name="Zhou C."/>
            <person name="Zhu D."/>
            <person name="Lee S."/>
            <person name="Bess C."/>
            <person name="Blankenburg K."/>
            <person name="Forbes L."/>
            <person name="Fu Q."/>
            <person name="Gubbala S."/>
            <person name="Hirani K."/>
            <person name="Jayaseelan J.C."/>
            <person name="Lara F."/>
            <person name="Munidasa M."/>
            <person name="Palculict T."/>
            <person name="Patil S."/>
            <person name="Pu L.-L."/>
            <person name="Saada N."/>
            <person name="Tang L."/>
            <person name="Weissenberger G."/>
            <person name="Zhu Y."/>
            <person name="Hemphill L."/>
            <person name="Shang Y."/>
            <person name="Youmans B."/>
            <person name="Ayvaz T."/>
            <person name="Ross M."/>
            <person name="Santibanez J."/>
            <person name="Aqrawi P."/>
            <person name="Gross S."/>
            <person name="Joshi V."/>
            <person name="Fowler G."/>
            <person name="Nazareth L."/>
            <person name="Reid J."/>
            <person name="Worley K."/>
            <person name="Petrosino J."/>
            <person name="Highlander S."/>
            <person name="Gibbs R."/>
        </authorList>
    </citation>
    <scope>NUCLEOTIDE SEQUENCE [LARGE SCALE GENOMIC DNA]</scope>
    <source>
        <strain evidence="4 5">ATCC 29427</strain>
    </source>
</reference>
<dbReference type="PROSITE" id="PS50978">
    <property type="entry name" value="NEAT"/>
    <property type="match status" value="1"/>
</dbReference>
<keyword evidence="2" id="KW-0732">Signal</keyword>
<dbReference type="STRING" id="997350.HMPREF9129_1494"/>
<comment type="subcellular location">
    <subcellularLocation>
        <location evidence="1">Cell envelope</location>
    </subcellularLocation>
</comment>
<evidence type="ECO:0000256" key="1">
    <source>
        <dbReference type="ARBA" id="ARBA00004196"/>
    </source>
</evidence>
<name>G4D514_9FIRM</name>
<evidence type="ECO:0000256" key="2">
    <source>
        <dbReference type="ARBA" id="ARBA00022729"/>
    </source>
</evidence>
<dbReference type="GO" id="GO:0030313">
    <property type="term" value="C:cell envelope"/>
    <property type="evidence" value="ECO:0007669"/>
    <property type="project" value="UniProtKB-SubCell"/>
</dbReference>
<dbReference type="InterPro" id="IPR006635">
    <property type="entry name" value="NEAT_dom"/>
</dbReference>
<organism evidence="4 5">
    <name type="scientific">Peptoniphilus indolicus ATCC 29427</name>
    <dbReference type="NCBI Taxonomy" id="997350"/>
    <lineage>
        <taxon>Bacteria</taxon>
        <taxon>Bacillati</taxon>
        <taxon>Bacillota</taxon>
        <taxon>Tissierellia</taxon>
        <taxon>Tissierellales</taxon>
        <taxon>Peptoniphilaceae</taxon>
        <taxon>Peptoniphilus</taxon>
    </lineage>
</organism>
<protein>
    <submittedName>
        <fullName evidence="4">Iron transport-associated domain protein</fullName>
    </submittedName>
</protein>
<dbReference type="PATRIC" id="fig|997350.3.peg.1436"/>
<evidence type="ECO:0000313" key="5">
    <source>
        <dbReference type="Proteomes" id="UP000003422"/>
    </source>
</evidence>
<comment type="caution">
    <text evidence="4">The sequence shown here is derived from an EMBL/GenBank/DDBJ whole genome shotgun (WGS) entry which is preliminary data.</text>
</comment>
<feature type="domain" description="NEAT" evidence="3">
    <location>
        <begin position="39"/>
        <end position="181"/>
    </location>
</feature>
<accession>G4D514</accession>
<keyword evidence="5" id="KW-1185">Reference proteome</keyword>
<feature type="non-terminal residue" evidence="4">
    <location>
        <position position="1"/>
    </location>
</feature>
<gene>
    <name evidence="4" type="ORF">HMPREF9129_1494</name>
</gene>
<evidence type="ECO:0000259" key="3">
    <source>
        <dbReference type="PROSITE" id="PS50978"/>
    </source>
</evidence>
<dbReference type="EMBL" id="AGBB01000145">
    <property type="protein sequence ID" value="EGY79389.1"/>
    <property type="molecule type" value="Genomic_DNA"/>
</dbReference>
<dbReference type="Proteomes" id="UP000003422">
    <property type="component" value="Unassembled WGS sequence"/>
</dbReference>
<dbReference type="InterPro" id="IPR037250">
    <property type="entry name" value="NEAT_dom_sf"/>
</dbReference>
<sequence length="344" mass="39569">IIVNLNFIQAKSLSEECDEKIEFQSELNEKSSEKEFIKLENGIYKVPIKLMHAVEDKLSMGNVALNQTGELLVENGQAYLFINVNKIQIQNITAGLVNLYYLDEKNYISAEANDYSIQVDESLERRPSVFKISIKKYSYDLEVLVDPKVEPMGDKPIKARLHIDLDKIKKIDLKESEIIEKFNTGIKKPLFNSNLAGKKIDKSFILEFRENTFDEDFNFYANKLTSDRSEEINKLFSPLDIVEIYKLETLGNLEEIPYGREDIQSLRKNILPKGIMNIGIPVKSIKPEDNPNIYQIKDGIKVNLNYSIKDGCFFIESDSLGEFVVVKEEKVDKLNKIGDFKKMK</sequence>